<dbReference type="Pfam" id="PF13489">
    <property type="entry name" value="Methyltransf_23"/>
    <property type="match status" value="1"/>
</dbReference>
<dbReference type="PANTHER" id="PTHR43464">
    <property type="entry name" value="METHYLTRANSFERASE"/>
    <property type="match status" value="1"/>
</dbReference>
<evidence type="ECO:0000256" key="2">
    <source>
        <dbReference type="ARBA" id="ARBA00022679"/>
    </source>
</evidence>
<keyword evidence="5" id="KW-0479">Metal-binding</keyword>
<dbReference type="Proteomes" id="UP001153636">
    <property type="component" value="Chromosome 4"/>
</dbReference>
<dbReference type="NCBIfam" id="TIGR01983">
    <property type="entry name" value="UbiG"/>
    <property type="match status" value="1"/>
</dbReference>
<comment type="subcellular location">
    <subcellularLocation>
        <location evidence="5">Mitochondrion inner membrane</location>
        <topology evidence="5">Peripheral membrane protein</topology>
        <orientation evidence="5">Matrix side</orientation>
    </subcellularLocation>
</comment>
<sequence length="260" mass="29562">MAGKTLIKNIKNVRLHSSTIDNKEMLHFKKFVDQWWDEFGELKPLHAMNKIRLPWIRESLVTCNKMEDPSLPLKGYTILDVGCGGGILSEPLAKVGANVTGLDANVDLINSAKVHANLHKVNVNYVASSVEDHVQDNFEKYDAVIASEVIEHVTNKQEFLKACVQCLKPKGSIFLTTINKTWQANLATISLAENVINAIPKGTHQYEKFATPHELQRILEEYNCRTEVVHGTMYNFLTNTWHWWFNPSITYAMRAVKLDK</sequence>
<evidence type="ECO:0000256" key="3">
    <source>
        <dbReference type="ARBA" id="ARBA00022688"/>
    </source>
</evidence>
<keyword evidence="5" id="KW-0496">Mitochondrion</keyword>
<dbReference type="GO" id="GO:0010420">
    <property type="term" value="F:polyprenyldihydroxybenzoate methyltransferase activity"/>
    <property type="evidence" value="ECO:0007669"/>
    <property type="project" value="UniProtKB-UniRule"/>
</dbReference>
<evidence type="ECO:0000313" key="7">
    <source>
        <dbReference type="Proteomes" id="UP001153636"/>
    </source>
</evidence>
<keyword evidence="5" id="KW-0472">Membrane</keyword>
<dbReference type="InterPro" id="IPR010233">
    <property type="entry name" value="UbiG_MeTrfase"/>
</dbReference>
<dbReference type="PANTHER" id="PTHR43464:SF19">
    <property type="entry name" value="UBIQUINONE BIOSYNTHESIS O-METHYLTRANSFERASE, MITOCHONDRIAL"/>
    <property type="match status" value="1"/>
</dbReference>
<keyword evidence="7" id="KW-1185">Reference proteome</keyword>
<comment type="subunit">
    <text evidence="5">Component of a multi-subunit COQ enzyme complex.</text>
</comment>
<evidence type="ECO:0000256" key="1">
    <source>
        <dbReference type="ARBA" id="ARBA00022603"/>
    </source>
</evidence>
<comment type="pathway">
    <text evidence="5">Cofactor biosynthesis; ubiquinone biosynthesis.</text>
</comment>
<dbReference type="EC" id="2.1.1.114" evidence="5"/>
<keyword evidence="5" id="KW-0999">Mitochondrion inner membrane</keyword>
<name>A0A9P0GHU6_9CUCU</name>
<comment type="cofactor">
    <cofactor evidence="5">
        <name>Mg(2+)</name>
        <dbReference type="ChEBI" id="CHEBI:18420"/>
    </cofactor>
</comment>
<comment type="similarity">
    <text evidence="5">Belongs to the class I-like SAM-binding methyltransferase superfamily. UbiG/COQ3 family.</text>
</comment>
<feature type="binding site" evidence="5">
    <location>
        <position position="52"/>
    </location>
    <ligand>
        <name>S-adenosyl-L-methionine</name>
        <dbReference type="ChEBI" id="CHEBI:59789"/>
    </ligand>
</feature>
<comment type="catalytic activity">
    <reaction evidence="5">
        <text>a 3,4-dihydroxy-5-(all-trans-polyprenyl)benzoate + S-adenosyl-L-methionine = a 4-hydroxy-3-methoxy-5-(all-trans-polyprenyl)benzoate + S-adenosyl-L-homocysteine + H(+)</text>
        <dbReference type="Rhea" id="RHEA:44452"/>
        <dbReference type="Rhea" id="RHEA-COMP:10930"/>
        <dbReference type="Rhea" id="RHEA-COMP:10931"/>
        <dbReference type="ChEBI" id="CHEBI:15378"/>
        <dbReference type="ChEBI" id="CHEBI:57856"/>
        <dbReference type="ChEBI" id="CHEBI:59789"/>
        <dbReference type="ChEBI" id="CHEBI:64694"/>
        <dbReference type="ChEBI" id="CHEBI:84443"/>
        <dbReference type="EC" id="2.1.1.114"/>
    </reaction>
</comment>
<feature type="binding site" evidence="5">
    <location>
        <position position="151"/>
    </location>
    <ligand>
        <name>Mg(2+)</name>
        <dbReference type="ChEBI" id="CHEBI:18420"/>
    </ligand>
</feature>
<reference evidence="6" key="1">
    <citation type="submission" date="2022-01" db="EMBL/GenBank/DDBJ databases">
        <authorList>
            <person name="King R."/>
        </authorList>
    </citation>
    <scope>NUCLEOTIDE SEQUENCE</scope>
</reference>
<comment type="catalytic activity">
    <reaction evidence="5">
        <text>a 3-demethylubiquinol + S-adenosyl-L-methionine = a ubiquinol + S-adenosyl-L-homocysteine + H(+)</text>
        <dbReference type="Rhea" id="RHEA:44380"/>
        <dbReference type="Rhea" id="RHEA-COMP:9566"/>
        <dbReference type="Rhea" id="RHEA-COMP:10914"/>
        <dbReference type="ChEBI" id="CHEBI:15378"/>
        <dbReference type="ChEBI" id="CHEBI:17976"/>
        <dbReference type="ChEBI" id="CHEBI:57856"/>
        <dbReference type="ChEBI" id="CHEBI:59789"/>
        <dbReference type="ChEBI" id="CHEBI:84422"/>
        <dbReference type="EC" id="2.1.1.64"/>
    </reaction>
</comment>
<accession>A0A9P0GHU6</accession>
<dbReference type="Gene3D" id="3.40.50.150">
    <property type="entry name" value="Vaccinia Virus protein VP39"/>
    <property type="match status" value="1"/>
</dbReference>
<dbReference type="InterPro" id="IPR029063">
    <property type="entry name" value="SAM-dependent_MTases_sf"/>
</dbReference>
<dbReference type="AlphaFoldDB" id="A0A9P0GHU6"/>
<gene>
    <name evidence="5" type="primary">coq3</name>
    <name evidence="6" type="ORF">PSYICH_LOCUS10286</name>
</gene>
<keyword evidence="2 5" id="KW-0808">Transferase</keyword>
<dbReference type="EC" id="2.1.1.64" evidence="5"/>
<dbReference type="GO" id="GO:0031314">
    <property type="term" value="C:extrinsic component of mitochondrial inner membrane"/>
    <property type="evidence" value="ECO:0007669"/>
    <property type="project" value="UniProtKB-UniRule"/>
</dbReference>
<dbReference type="GO" id="GO:0046872">
    <property type="term" value="F:metal ion binding"/>
    <property type="evidence" value="ECO:0007669"/>
    <property type="project" value="UniProtKB-KW"/>
</dbReference>
<evidence type="ECO:0000256" key="4">
    <source>
        <dbReference type="ARBA" id="ARBA00022691"/>
    </source>
</evidence>
<feature type="binding site" evidence="5">
    <location>
        <position position="103"/>
    </location>
    <ligand>
        <name>S-adenosyl-L-methionine</name>
        <dbReference type="ChEBI" id="CHEBI:59789"/>
    </ligand>
</feature>
<protein>
    <recommendedName>
        <fullName evidence="5">Ubiquinone biosynthesis O-methyltransferase, mitochondrial</fullName>
    </recommendedName>
    <alternativeName>
        <fullName evidence="5">3-demethylubiquinol 3-O-methyltransferase</fullName>
        <ecNumber evidence="5">2.1.1.64</ecNumber>
    </alternativeName>
    <alternativeName>
        <fullName evidence="5">3-demethylubiquinone 3-O-methyltransferase</fullName>
        <ecNumber evidence="5">2.1.1.-</ecNumber>
    </alternativeName>
    <alternativeName>
        <fullName evidence="5">Polyprenyldihydroxybenzoate methyltransferase</fullName>
        <ecNumber evidence="5">2.1.1.114</ecNumber>
    </alternativeName>
</protein>
<dbReference type="OrthoDB" id="6815431at2759"/>
<feature type="binding site" evidence="5">
    <location>
        <position position="82"/>
    </location>
    <ligand>
        <name>S-adenosyl-L-methionine</name>
        <dbReference type="ChEBI" id="CHEBI:59789"/>
    </ligand>
</feature>
<comment type="function">
    <text evidence="5">O-methyltransferase required for two non-consecutive steps during ubiquinone biosynthesis. Catalyzes the 2 O-methylation of 3,4-dihydroxy-5-(all-trans-polyprenyl)benzoic acid into 4-hydroxy-3-methoxy-5-(all-trans-polyprenyl)benzoic acid. Also catalyzes the last step of ubiquinone biosynthesis by mediating methylation of 3-demethylubiquinone into ubiquinone. Also able to mediate the methylation of 3-demethylubiquinol into ubiquinol.</text>
</comment>
<feature type="binding site" evidence="5">
    <location>
        <position position="148"/>
    </location>
    <ligand>
        <name>Mg(2+)</name>
        <dbReference type="ChEBI" id="CHEBI:18420"/>
    </ligand>
</feature>
<keyword evidence="5" id="KW-0460">Magnesium</keyword>
<keyword evidence="1 5" id="KW-0489">Methyltransferase</keyword>
<proteinExistence type="inferred from homology"/>
<dbReference type="EMBL" id="OV651816">
    <property type="protein sequence ID" value="CAH1109777.1"/>
    <property type="molecule type" value="Genomic_DNA"/>
</dbReference>
<organism evidence="6 7">
    <name type="scientific">Psylliodes chrysocephalus</name>
    <dbReference type="NCBI Taxonomy" id="3402493"/>
    <lineage>
        <taxon>Eukaryota</taxon>
        <taxon>Metazoa</taxon>
        <taxon>Ecdysozoa</taxon>
        <taxon>Arthropoda</taxon>
        <taxon>Hexapoda</taxon>
        <taxon>Insecta</taxon>
        <taxon>Pterygota</taxon>
        <taxon>Neoptera</taxon>
        <taxon>Endopterygota</taxon>
        <taxon>Coleoptera</taxon>
        <taxon>Polyphaga</taxon>
        <taxon>Cucujiformia</taxon>
        <taxon>Chrysomeloidea</taxon>
        <taxon>Chrysomelidae</taxon>
        <taxon>Galerucinae</taxon>
        <taxon>Alticini</taxon>
        <taxon>Psylliodes</taxon>
    </lineage>
</organism>
<evidence type="ECO:0000313" key="6">
    <source>
        <dbReference type="EMBL" id="CAH1109777.1"/>
    </source>
</evidence>
<comment type="catalytic activity">
    <reaction evidence="5">
        <text>a 3-demethylubiquinone + S-adenosyl-L-methionine = a ubiquinone + S-adenosyl-L-homocysteine</text>
        <dbReference type="Rhea" id="RHEA:81215"/>
        <dbReference type="Rhea" id="RHEA-COMP:9565"/>
        <dbReference type="Rhea" id="RHEA-COMP:19654"/>
        <dbReference type="ChEBI" id="CHEBI:16389"/>
        <dbReference type="ChEBI" id="CHEBI:57856"/>
        <dbReference type="ChEBI" id="CHEBI:59789"/>
        <dbReference type="ChEBI" id="CHEBI:231825"/>
    </reaction>
</comment>
<dbReference type="GO" id="GO:0032259">
    <property type="term" value="P:methylation"/>
    <property type="evidence" value="ECO:0007669"/>
    <property type="project" value="UniProtKB-KW"/>
</dbReference>
<dbReference type="EC" id="2.1.1.-" evidence="5"/>
<dbReference type="SUPFAM" id="SSF53335">
    <property type="entry name" value="S-adenosyl-L-methionine-dependent methyltransferases"/>
    <property type="match status" value="1"/>
</dbReference>
<dbReference type="CDD" id="cd02440">
    <property type="entry name" value="AdoMet_MTases"/>
    <property type="match status" value="1"/>
</dbReference>
<keyword evidence="3 5" id="KW-0831">Ubiquinone biosynthesis</keyword>
<feature type="binding site" evidence="5">
    <location>
        <position position="147"/>
    </location>
    <ligand>
        <name>S-adenosyl-L-methionine</name>
        <dbReference type="ChEBI" id="CHEBI:59789"/>
    </ligand>
</feature>
<evidence type="ECO:0000256" key="5">
    <source>
        <dbReference type="HAMAP-Rule" id="MF_03190"/>
    </source>
</evidence>
<dbReference type="HAMAP" id="MF_00472">
    <property type="entry name" value="UbiG"/>
    <property type="match status" value="1"/>
</dbReference>
<dbReference type="GO" id="GO:0061542">
    <property type="term" value="F:3-demethylubiquinol 3-O-methyltransferase activity"/>
    <property type="evidence" value="ECO:0007669"/>
    <property type="project" value="UniProtKB-UniRule"/>
</dbReference>
<feature type="binding site" evidence="5">
    <location>
        <position position="152"/>
    </location>
    <ligand>
        <name>Mg(2+)</name>
        <dbReference type="ChEBI" id="CHEBI:18420"/>
    </ligand>
</feature>
<keyword evidence="4 5" id="KW-0949">S-adenosyl-L-methionine</keyword>